<keyword evidence="2" id="KW-1185">Reference proteome</keyword>
<gene>
    <name evidence="1" type="ORF">CPELLU_LOCUS19002</name>
</gene>
<protein>
    <submittedName>
        <fullName evidence="1">19526_t:CDS:1</fullName>
    </submittedName>
</protein>
<organism evidence="1 2">
    <name type="scientific">Cetraspora pellucida</name>
    <dbReference type="NCBI Taxonomy" id="1433469"/>
    <lineage>
        <taxon>Eukaryota</taxon>
        <taxon>Fungi</taxon>
        <taxon>Fungi incertae sedis</taxon>
        <taxon>Mucoromycota</taxon>
        <taxon>Glomeromycotina</taxon>
        <taxon>Glomeromycetes</taxon>
        <taxon>Diversisporales</taxon>
        <taxon>Gigasporaceae</taxon>
        <taxon>Cetraspora</taxon>
    </lineage>
</organism>
<comment type="caution">
    <text evidence="1">The sequence shown here is derived from an EMBL/GenBank/DDBJ whole genome shotgun (WGS) entry which is preliminary data.</text>
</comment>
<proteinExistence type="predicted"/>
<accession>A0A9N9K9V5</accession>
<dbReference type="AlphaFoldDB" id="A0A9N9K9V5"/>
<dbReference type="EMBL" id="CAJVQA010041818">
    <property type="protein sequence ID" value="CAG8814259.1"/>
    <property type="molecule type" value="Genomic_DNA"/>
</dbReference>
<dbReference type="Proteomes" id="UP000789759">
    <property type="component" value="Unassembled WGS sequence"/>
</dbReference>
<reference evidence="1" key="1">
    <citation type="submission" date="2021-06" db="EMBL/GenBank/DDBJ databases">
        <authorList>
            <person name="Kallberg Y."/>
            <person name="Tangrot J."/>
            <person name="Rosling A."/>
        </authorList>
    </citation>
    <scope>NUCLEOTIDE SEQUENCE</scope>
    <source>
        <strain evidence="1">FL966</strain>
    </source>
</reference>
<feature type="non-terminal residue" evidence="1">
    <location>
        <position position="62"/>
    </location>
</feature>
<sequence>QLASASKKLLAALTTTPSAITIAHFMYTPKREKQVLCKVIFFVQSDSISYNQKERNDIVPHR</sequence>
<evidence type="ECO:0000313" key="2">
    <source>
        <dbReference type="Proteomes" id="UP000789759"/>
    </source>
</evidence>
<name>A0A9N9K9V5_9GLOM</name>
<evidence type="ECO:0000313" key="1">
    <source>
        <dbReference type="EMBL" id="CAG8814259.1"/>
    </source>
</evidence>